<sequence length="558" mass="60804">MPPEDSKRGVKRIQPETHIYSFCVPHDNYEQSHLPVWKDAARRRGGRYQHLKDAPERFCCLDNWIQRVREFQRVTGLQCPDFLSVTLLCTQDWDGNWSTRAILCFQAVANASGIFHPPRIPGWTQPPAVLVVFPPATADISTPGTPSCVPPSTLVPGPTADHIHCSPPTSQVALPTALVGDLLSTPVNLPHATTSAVPLAIPLENPPATPVILSSAAQTTIPLTQPVADVSAVEADSTPPHRHVRPRISVDREEQVVVSSINVEVPPSEAKSHTSQEKVCAPIPTLQLTPGEATGTRTVSDHPPPAAPVNLPPTTPPPVPAKELVAAVTELETVKTPCNPPVHRRISIDEEDILIAIGNHLGVPVSAVKTLKSQKKMSPRTPTVHLENGEAGTSRTNRGSNNVRIPPKIRLVLENLRAEAAKQPPKNTTPTAADTQEVHRRRQTTPVSCKQRTSQRHVEGTDPTRTSQRVSPSQRRATPASPARKDNQTRRQTKSATKITSEAGTSRQKNKRKQPIDPTKVIVLNDDDSFDDGYNHLFNNVAESPPEDFTENEGSHDS</sequence>
<evidence type="ECO:0000256" key="1">
    <source>
        <dbReference type="SAM" id="MobiDB-lite"/>
    </source>
</evidence>
<feature type="region of interest" description="Disordered" evidence="1">
    <location>
        <begin position="371"/>
        <end position="404"/>
    </location>
</feature>
<feature type="compositionally biased region" description="Polar residues" evidence="1">
    <location>
        <begin position="494"/>
        <end position="507"/>
    </location>
</feature>
<evidence type="ECO:0000313" key="3">
    <source>
        <dbReference type="Proteomes" id="UP000822688"/>
    </source>
</evidence>
<protein>
    <submittedName>
        <fullName evidence="2">Uncharacterized protein</fullName>
    </submittedName>
</protein>
<organism evidence="2 3">
    <name type="scientific">Ceratodon purpureus</name>
    <name type="common">Fire moss</name>
    <name type="synonym">Dicranum purpureum</name>
    <dbReference type="NCBI Taxonomy" id="3225"/>
    <lineage>
        <taxon>Eukaryota</taxon>
        <taxon>Viridiplantae</taxon>
        <taxon>Streptophyta</taxon>
        <taxon>Embryophyta</taxon>
        <taxon>Bryophyta</taxon>
        <taxon>Bryophytina</taxon>
        <taxon>Bryopsida</taxon>
        <taxon>Dicranidae</taxon>
        <taxon>Pseudoditrichales</taxon>
        <taxon>Ditrichaceae</taxon>
        <taxon>Ceratodon</taxon>
    </lineage>
</organism>
<accession>A0A8T0GQ87</accession>
<name>A0A8T0GQ87_CERPU</name>
<comment type="caution">
    <text evidence="2">The sequence shown here is derived from an EMBL/GenBank/DDBJ whole genome shotgun (WGS) entry which is preliminary data.</text>
</comment>
<dbReference type="AlphaFoldDB" id="A0A8T0GQ87"/>
<reference evidence="2" key="1">
    <citation type="submission" date="2020-06" db="EMBL/GenBank/DDBJ databases">
        <title>WGS assembly of Ceratodon purpureus strain R40.</title>
        <authorList>
            <person name="Carey S.B."/>
            <person name="Jenkins J."/>
            <person name="Shu S."/>
            <person name="Lovell J.T."/>
            <person name="Sreedasyam A."/>
            <person name="Maumus F."/>
            <person name="Tiley G.P."/>
            <person name="Fernandez-Pozo N."/>
            <person name="Barry K."/>
            <person name="Chen C."/>
            <person name="Wang M."/>
            <person name="Lipzen A."/>
            <person name="Daum C."/>
            <person name="Saski C.A."/>
            <person name="Payton A.C."/>
            <person name="Mcbreen J.C."/>
            <person name="Conrad R.E."/>
            <person name="Kollar L.M."/>
            <person name="Olsson S."/>
            <person name="Huttunen S."/>
            <person name="Landis J.B."/>
            <person name="Wickett N.J."/>
            <person name="Johnson M.G."/>
            <person name="Rensing S.A."/>
            <person name="Grimwood J."/>
            <person name="Schmutz J."/>
            <person name="Mcdaniel S.F."/>
        </authorList>
    </citation>
    <scope>NUCLEOTIDE SEQUENCE</scope>
    <source>
        <strain evidence="2">R40</strain>
    </source>
</reference>
<evidence type="ECO:0000313" key="2">
    <source>
        <dbReference type="EMBL" id="KAG0561083.1"/>
    </source>
</evidence>
<proteinExistence type="predicted"/>
<feature type="compositionally biased region" description="Polar residues" evidence="1">
    <location>
        <begin position="391"/>
        <end position="403"/>
    </location>
</feature>
<gene>
    <name evidence="2" type="ORF">KC19_9G035400</name>
</gene>
<feature type="region of interest" description="Disordered" evidence="1">
    <location>
        <begin position="419"/>
        <end position="558"/>
    </location>
</feature>
<dbReference type="EMBL" id="CM026430">
    <property type="protein sequence ID" value="KAG0561083.1"/>
    <property type="molecule type" value="Genomic_DNA"/>
</dbReference>
<keyword evidence="3" id="KW-1185">Reference proteome</keyword>
<feature type="compositionally biased region" description="Polar residues" evidence="1">
    <location>
        <begin position="463"/>
        <end position="476"/>
    </location>
</feature>
<dbReference type="Proteomes" id="UP000822688">
    <property type="component" value="Chromosome 9"/>
</dbReference>
<feature type="compositionally biased region" description="Polar residues" evidence="1">
    <location>
        <begin position="425"/>
        <end position="434"/>
    </location>
</feature>